<protein>
    <submittedName>
        <fullName evidence="1">Uncharacterized protein</fullName>
    </submittedName>
</protein>
<evidence type="ECO:0000313" key="1">
    <source>
        <dbReference type="EMBL" id="KYO49070.1"/>
    </source>
</evidence>
<dbReference type="Proteomes" id="UP000050525">
    <property type="component" value="Unassembled WGS sequence"/>
</dbReference>
<comment type="caution">
    <text evidence="1">The sequence shown here is derived from an EMBL/GenBank/DDBJ whole genome shotgun (WGS) entry which is preliminary data.</text>
</comment>
<name>A0A151PJ65_ALLMI</name>
<gene>
    <name evidence="1" type="ORF">Y1Q_0020572</name>
</gene>
<proteinExistence type="predicted"/>
<keyword evidence="2" id="KW-1185">Reference proteome</keyword>
<sequence length="142" mass="15855">MPADYLHWQTSPAIPLLWDTSQHTSHLPDAEGWNRSPLKEQETSVSTQVRVRVSGISNLVSPVFAGSPFRSARFPLSWSWWKEGDSHTVSSSAHDALERYQQLETGGCVFFLRSEPGLPGISPAHFAFLHTPEISEKQKKVG</sequence>
<reference evidence="1 2" key="1">
    <citation type="journal article" date="2012" name="Genome Biol.">
        <title>Sequencing three crocodilian genomes to illuminate the evolution of archosaurs and amniotes.</title>
        <authorList>
            <person name="St John J.A."/>
            <person name="Braun E.L."/>
            <person name="Isberg S.R."/>
            <person name="Miles L.G."/>
            <person name="Chong A.Y."/>
            <person name="Gongora J."/>
            <person name="Dalzell P."/>
            <person name="Moran C."/>
            <person name="Bed'hom B."/>
            <person name="Abzhanov A."/>
            <person name="Burgess S.C."/>
            <person name="Cooksey A.M."/>
            <person name="Castoe T.A."/>
            <person name="Crawford N.G."/>
            <person name="Densmore L.D."/>
            <person name="Drew J.C."/>
            <person name="Edwards S.V."/>
            <person name="Faircloth B.C."/>
            <person name="Fujita M.K."/>
            <person name="Greenwold M.J."/>
            <person name="Hoffmann F.G."/>
            <person name="Howard J.M."/>
            <person name="Iguchi T."/>
            <person name="Janes D.E."/>
            <person name="Khan S.Y."/>
            <person name="Kohno S."/>
            <person name="de Koning A.J."/>
            <person name="Lance S.L."/>
            <person name="McCarthy F.M."/>
            <person name="McCormack J.E."/>
            <person name="Merchant M.E."/>
            <person name="Peterson D.G."/>
            <person name="Pollock D.D."/>
            <person name="Pourmand N."/>
            <person name="Raney B.J."/>
            <person name="Roessler K.A."/>
            <person name="Sanford J.R."/>
            <person name="Sawyer R.H."/>
            <person name="Schmidt C.J."/>
            <person name="Triplett E.W."/>
            <person name="Tuberville T.D."/>
            <person name="Venegas-Anaya M."/>
            <person name="Howard J.T."/>
            <person name="Jarvis E.D."/>
            <person name="Guillette L.J.Jr."/>
            <person name="Glenn T.C."/>
            <person name="Green R.E."/>
            <person name="Ray D.A."/>
        </authorList>
    </citation>
    <scope>NUCLEOTIDE SEQUENCE [LARGE SCALE GENOMIC DNA]</scope>
    <source>
        <strain evidence="1">KSC_2009_1</strain>
    </source>
</reference>
<organism evidence="1 2">
    <name type="scientific">Alligator mississippiensis</name>
    <name type="common">American alligator</name>
    <dbReference type="NCBI Taxonomy" id="8496"/>
    <lineage>
        <taxon>Eukaryota</taxon>
        <taxon>Metazoa</taxon>
        <taxon>Chordata</taxon>
        <taxon>Craniata</taxon>
        <taxon>Vertebrata</taxon>
        <taxon>Euteleostomi</taxon>
        <taxon>Archelosauria</taxon>
        <taxon>Archosauria</taxon>
        <taxon>Crocodylia</taxon>
        <taxon>Alligatoridae</taxon>
        <taxon>Alligatorinae</taxon>
        <taxon>Alligator</taxon>
    </lineage>
</organism>
<dbReference type="AlphaFoldDB" id="A0A151PJ65"/>
<evidence type="ECO:0000313" key="2">
    <source>
        <dbReference type="Proteomes" id="UP000050525"/>
    </source>
</evidence>
<accession>A0A151PJ65</accession>
<dbReference type="EMBL" id="AKHW03000111">
    <property type="protein sequence ID" value="KYO49070.1"/>
    <property type="molecule type" value="Genomic_DNA"/>
</dbReference>